<evidence type="ECO:0000313" key="3">
    <source>
        <dbReference type="Proteomes" id="UP000443353"/>
    </source>
</evidence>
<dbReference type="SUPFAM" id="SSF55729">
    <property type="entry name" value="Acyl-CoA N-acyltransferases (Nat)"/>
    <property type="match status" value="1"/>
</dbReference>
<dbReference type="InterPro" id="IPR052742">
    <property type="entry name" value="Mito_N-acetyltransferase"/>
</dbReference>
<gene>
    <name evidence="2" type="ORF">GPY61_13995</name>
</gene>
<name>A0A7X3FZW4_9BURK</name>
<dbReference type="EMBL" id="WSES01000004">
    <property type="protein sequence ID" value="MVW61042.1"/>
    <property type="molecule type" value="Genomic_DNA"/>
</dbReference>
<dbReference type="PANTHER" id="PTHR43138:SF1">
    <property type="entry name" value="N-ACETYLTRANSFERASE ACA1"/>
    <property type="match status" value="1"/>
</dbReference>
<protein>
    <submittedName>
        <fullName evidence="2">GNAT family N-acetyltransferase</fullName>
    </submittedName>
</protein>
<dbReference type="Gene3D" id="3.40.630.30">
    <property type="match status" value="1"/>
</dbReference>
<dbReference type="PANTHER" id="PTHR43138">
    <property type="entry name" value="ACETYLTRANSFERASE, GNAT FAMILY"/>
    <property type="match status" value="1"/>
</dbReference>
<evidence type="ECO:0000313" key="2">
    <source>
        <dbReference type="EMBL" id="MVW61042.1"/>
    </source>
</evidence>
<accession>A0A7X3FZW4</accession>
<dbReference type="InterPro" id="IPR000182">
    <property type="entry name" value="GNAT_dom"/>
</dbReference>
<keyword evidence="2" id="KW-0808">Transferase</keyword>
<comment type="caution">
    <text evidence="2">The sequence shown here is derived from an EMBL/GenBank/DDBJ whole genome shotgun (WGS) entry which is preliminary data.</text>
</comment>
<dbReference type="Proteomes" id="UP000443353">
    <property type="component" value="Unassembled WGS sequence"/>
</dbReference>
<sequence length="176" mass="19879">MKDIQIRPATETDFNAMWTIFQAHAAEGETYAQDAGTSREDTYDYWFAPEASTYVAVRGEERILGMYKLQPNHVGRGAHVANASYMVSPNAQGVGVGHLLGEHSIGEARRKGYLAMQFNFVVSTNNPAIHLWKRLGFSIVGTLPKAYRHRRLGYVDAYVMYKLLEDPARWPLPEED</sequence>
<feature type="domain" description="N-acetyltransferase" evidence="1">
    <location>
        <begin position="4"/>
        <end position="165"/>
    </location>
</feature>
<reference evidence="2 3" key="1">
    <citation type="submission" date="2019-12" db="EMBL/GenBank/DDBJ databases">
        <authorList>
            <person name="Li C."/>
            <person name="Zhao J."/>
        </authorList>
    </citation>
    <scope>NUCLEOTIDE SEQUENCE [LARGE SCALE GENOMIC DNA]</scope>
    <source>
        <strain evidence="2 3">NEAU-DD11</strain>
    </source>
</reference>
<evidence type="ECO:0000259" key="1">
    <source>
        <dbReference type="PROSITE" id="PS51186"/>
    </source>
</evidence>
<organism evidence="2 3">
    <name type="scientific">Massilia cellulosiltytica</name>
    <dbReference type="NCBI Taxonomy" id="2683234"/>
    <lineage>
        <taxon>Bacteria</taxon>
        <taxon>Pseudomonadati</taxon>
        <taxon>Pseudomonadota</taxon>
        <taxon>Betaproteobacteria</taxon>
        <taxon>Burkholderiales</taxon>
        <taxon>Oxalobacteraceae</taxon>
        <taxon>Telluria group</taxon>
        <taxon>Massilia</taxon>
    </lineage>
</organism>
<proteinExistence type="predicted"/>
<dbReference type="AlphaFoldDB" id="A0A7X3FZW4"/>
<keyword evidence="3" id="KW-1185">Reference proteome</keyword>
<dbReference type="Pfam" id="PF00583">
    <property type="entry name" value="Acetyltransf_1"/>
    <property type="match status" value="1"/>
</dbReference>
<dbReference type="InterPro" id="IPR016181">
    <property type="entry name" value="Acyl_CoA_acyltransferase"/>
</dbReference>
<dbReference type="PROSITE" id="PS51186">
    <property type="entry name" value="GNAT"/>
    <property type="match status" value="1"/>
</dbReference>
<dbReference type="GO" id="GO:0016747">
    <property type="term" value="F:acyltransferase activity, transferring groups other than amino-acyl groups"/>
    <property type="evidence" value="ECO:0007669"/>
    <property type="project" value="InterPro"/>
</dbReference>